<proteinExistence type="predicted"/>
<comment type="caution">
    <text evidence="1">The sequence shown here is derived from an EMBL/GenBank/DDBJ whole genome shotgun (WGS) entry which is preliminary data.</text>
</comment>
<accession>A0ABV0YY45</accession>
<protein>
    <submittedName>
        <fullName evidence="1">Uncharacterized protein</fullName>
    </submittedName>
</protein>
<organism evidence="1 2">
    <name type="scientific">Ameca splendens</name>
    <dbReference type="NCBI Taxonomy" id="208324"/>
    <lineage>
        <taxon>Eukaryota</taxon>
        <taxon>Metazoa</taxon>
        <taxon>Chordata</taxon>
        <taxon>Craniata</taxon>
        <taxon>Vertebrata</taxon>
        <taxon>Euteleostomi</taxon>
        <taxon>Actinopterygii</taxon>
        <taxon>Neopterygii</taxon>
        <taxon>Teleostei</taxon>
        <taxon>Neoteleostei</taxon>
        <taxon>Acanthomorphata</taxon>
        <taxon>Ovalentaria</taxon>
        <taxon>Atherinomorphae</taxon>
        <taxon>Cyprinodontiformes</taxon>
        <taxon>Goodeidae</taxon>
        <taxon>Ameca</taxon>
    </lineage>
</organism>
<name>A0ABV0YY45_9TELE</name>
<gene>
    <name evidence="1" type="ORF">AMECASPLE_009447</name>
</gene>
<sequence>MYILNEIKNKPDEIIFMPIARKFGFLEARLQQSTEYLLIISADLREIIRALLIQTPEWIRPAARDSSCSRQSTPKHNQHMSSRQRVCFYVRVEYYLISQEPRCGRFNV</sequence>
<evidence type="ECO:0000313" key="2">
    <source>
        <dbReference type="Proteomes" id="UP001469553"/>
    </source>
</evidence>
<dbReference type="EMBL" id="JAHRIP010047553">
    <property type="protein sequence ID" value="MEQ2298839.1"/>
    <property type="molecule type" value="Genomic_DNA"/>
</dbReference>
<evidence type="ECO:0000313" key="1">
    <source>
        <dbReference type="EMBL" id="MEQ2298839.1"/>
    </source>
</evidence>
<reference evidence="1 2" key="1">
    <citation type="submission" date="2021-06" db="EMBL/GenBank/DDBJ databases">
        <authorList>
            <person name="Palmer J.M."/>
        </authorList>
    </citation>
    <scope>NUCLEOTIDE SEQUENCE [LARGE SCALE GENOMIC DNA]</scope>
    <source>
        <strain evidence="1 2">AS_MEX2019</strain>
        <tissue evidence="1">Muscle</tissue>
    </source>
</reference>
<keyword evidence="2" id="KW-1185">Reference proteome</keyword>
<dbReference type="Proteomes" id="UP001469553">
    <property type="component" value="Unassembled WGS sequence"/>
</dbReference>